<dbReference type="PROSITE" id="PS51633">
    <property type="entry name" value="CXC"/>
    <property type="match status" value="1"/>
</dbReference>
<keyword evidence="4" id="KW-0805">Transcription regulation</keyword>
<dbReference type="OrthoDB" id="6141102at2759"/>
<dbReference type="GO" id="GO:0003682">
    <property type="term" value="F:chromatin binding"/>
    <property type="evidence" value="ECO:0007669"/>
    <property type="project" value="TreeGrafter"/>
</dbReference>
<dbReference type="InterPro" id="IPR045318">
    <property type="entry name" value="EZH1/2-like"/>
</dbReference>
<feature type="domain" description="CXC" evidence="7">
    <location>
        <begin position="387"/>
        <end position="496"/>
    </location>
</feature>
<keyword evidence="5" id="KW-0804">Transcription</keyword>
<dbReference type="STRING" id="1314782.A0A165MYE9"/>
<dbReference type="GO" id="GO:0046976">
    <property type="term" value="F:histone H3K27 methyltransferase activity"/>
    <property type="evidence" value="ECO:0007669"/>
    <property type="project" value="TreeGrafter"/>
</dbReference>
<evidence type="ECO:0000259" key="7">
    <source>
        <dbReference type="PROSITE" id="PS51633"/>
    </source>
</evidence>
<dbReference type="Gene3D" id="2.170.270.10">
    <property type="entry name" value="SET domain"/>
    <property type="match status" value="1"/>
</dbReference>
<dbReference type="InterPro" id="IPR041355">
    <property type="entry name" value="Pre-SET_CXC"/>
</dbReference>
<evidence type="ECO:0000256" key="1">
    <source>
        <dbReference type="ARBA" id="ARBA00022603"/>
    </source>
</evidence>
<evidence type="ECO:0000256" key="5">
    <source>
        <dbReference type="ARBA" id="ARBA00023163"/>
    </source>
</evidence>
<dbReference type="AlphaFoldDB" id="A0A165MYE9"/>
<dbReference type="PANTHER" id="PTHR45747:SF4">
    <property type="entry name" value="HISTONE-LYSINE N-METHYLTRANSFERASE E(Z)"/>
    <property type="match status" value="1"/>
</dbReference>
<feature type="region of interest" description="Disordered" evidence="6">
    <location>
        <begin position="1"/>
        <end position="22"/>
    </location>
</feature>
<dbReference type="GO" id="GO:0005634">
    <property type="term" value="C:nucleus"/>
    <property type="evidence" value="ECO:0007669"/>
    <property type="project" value="TreeGrafter"/>
</dbReference>
<dbReference type="EMBL" id="KV425656">
    <property type="protein sequence ID" value="KZT18938.1"/>
    <property type="molecule type" value="Genomic_DNA"/>
</dbReference>
<evidence type="ECO:0000256" key="4">
    <source>
        <dbReference type="ARBA" id="ARBA00023015"/>
    </source>
</evidence>
<gene>
    <name evidence="8" type="ORF">NEOLEDRAFT_84716</name>
</gene>
<evidence type="ECO:0000256" key="6">
    <source>
        <dbReference type="SAM" id="MobiDB-lite"/>
    </source>
</evidence>
<evidence type="ECO:0000256" key="2">
    <source>
        <dbReference type="ARBA" id="ARBA00022679"/>
    </source>
</evidence>
<dbReference type="InterPro" id="IPR046341">
    <property type="entry name" value="SET_dom_sf"/>
</dbReference>
<name>A0A165MYE9_9AGAM</name>
<keyword evidence="3" id="KW-0949">S-adenosyl-L-methionine</keyword>
<sequence length="557" mass="62527">MDSESEFTEYSRAREESESLADPQDRVLAAYSRVWDEFYRWEPDACHEVLASLRRDTNSLHSLMEDIPPQNINHSGQDSTESDLCFISVTTGGPSTVMSIEETLAKSFAAHPPYEACTPISRNIIFREGDYDDAQECQFIPYADDPEFDSIKYLAHFAAGLAWDGFKSVHKPDIETIQLEAVRRLYLGQPSVPLHEINGCGILPKLFPDIGSGLRSGFLWETMQRDALTWPGASLSTLGALEWTRECSEFDLLSRMNAVTTHFCPNLNCVDAHCRTHTFDYPFITPKKATLNSINLFPTASNICGEDCFLNVLDYDIFKESVLWGDADIRALQAILAVTPDSSPCDLAVICRKPCNEVFVQRCLILPDETIYVPPIGDDPVESGLESDPLVFDDDDDGDARIAPIPPCSHEGPCDRRAKCPCFLSSLRCQRSCRCDLDCGRRFMGCNCRSSQPFTCESAKSCPCARVGRECDPELCMPCFSRKEMCQRDNPIGPLCKHNCQEWHIRHGPFCSRDNPKKRANRRIRGGHSLAALHGAQDPNSRLPKLELPIPPRRRRG</sequence>
<evidence type="ECO:0000313" key="9">
    <source>
        <dbReference type="Proteomes" id="UP000076761"/>
    </source>
</evidence>
<keyword evidence="1" id="KW-0489">Methyltransferase</keyword>
<proteinExistence type="predicted"/>
<dbReference type="GO" id="GO:0031507">
    <property type="term" value="P:heterochromatin formation"/>
    <property type="evidence" value="ECO:0007669"/>
    <property type="project" value="TreeGrafter"/>
</dbReference>
<keyword evidence="9" id="KW-1185">Reference proteome</keyword>
<dbReference type="InParanoid" id="A0A165MYE9"/>
<evidence type="ECO:0000313" key="8">
    <source>
        <dbReference type="EMBL" id="KZT18938.1"/>
    </source>
</evidence>
<protein>
    <recommendedName>
        <fullName evidence="7">CXC domain-containing protein</fullName>
    </recommendedName>
</protein>
<dbReference type="GO" id="GO:0032259">
    <property type="term" value="P:methylation"/>
    <property type="evidence" value="ECO:0007669"/>
    <property type="project" value="UniProtKB-KW"/>
</dbReference>
<organism evidence="8 9">
    <name type="scientific">Neolentinus lepideus HHB14362 ss-1</name>
    <dbReference type="NCBI Taxonomy" id="1314782"/>
    <lineage>
        <taxon>Eukaryota</taxon>
        <taxon>Fungi</taxon>
        <taxon>Dikarya</taxon>
        <taxon>Basidiomycota</taxon>
        <taxon>Agaricomycotina</taxon>
        <taxon>Agaricomycetes</taxon>
        <taxon>Gloeophyllales</taxon>
        <taxon>Gloeophyllaceae</taxon>
        <taxon>Neolentinus</taxon>
    </lineage>
</organism>
<dbReference type="PANTHER" id="PTHR45747">
    <property type="entry name" value="HISTONE-LYSINE N-METHYLTRANSFERASE E(Z)"/>
    <property type="match status" value="1"/>
</dbReference>
<dbReference type="Proteomes" id="UP000076761">
    <property type="component" value="Unassembled WGS sequence"/>
</dbReference>
<dbReference type="Pfam" id="PF18264">
    <property type="entry name" value="preSET_CXC"/>
    <property type="match status" value="1"/>
</dbReference>
<feature type="region of interest" description="Disordered" evidence="6">
    <location>
        <begin position="532"/>
        <end position="557"/>
    </location>
</feature>
<reference evidence="8 9" key="1">
    <citation type="journal article" date="2016" name="Mol. Biol. Evol.">
        <title>Comparative Genomics of Early-Diverging Mushroom-Forming Fungi Provides Insights into the Origins of Lignocellulose Decay Capabilities.</title>
        <authorList>
            <person name="Nagy L.G."/>
            <person name="Riley R."/>
            <person name="Tritt A."/>
            <person name="Adam C."/>
            <person name="Daum C."/>
            <person name="Floudas D."/>
            <person name="Sun H."/>
            <person name="Yadav J.S."/>
            <person name="Pangilinan J."/>
            <person name="Larsson K.H."/>
            <person name="Matsuura K."/>
            <person name="Barry K."/>
            <person name="Labutti K."/>
            <person name="Kuo R."/>
            <person name="Ohm R.A."/>
            <person name="Bhattacharya S.S."/>
            <person name="Shirouzu T."/>
            <person name="Yoshinaga Y."/>
            <person name="Martin F.M."/>
            <person name="Grigoriev I.V."/>
            <person name="Hibbett D.S."/>
        </authorList>
    </citation>
    <scope>NUCLEOTIDE SEQUENCE [LARGE SCALE GENOMIC DNA]</scope>
    <source>
        <strain evidence="8 9">HHB14362 ss-1</strain>
    </source>
</reference>
<accession>A0A165MYE9</accession>
<keyword evidence="2" id="KW-0808">Transferase</keyword>
<evidence type="ECO:0000256" key="3">
    <source>
        <dbReference type="ARBA" id="ARBA00022691"/>
    </source>
</evidence>
<dbReference type="InterPro" id="IPR026489">
    <property type="entry name" value="CXC_dom"/>
</dbReference>